<organism evidence="1 2">
    <name type="scientific">Coprinellus micaceus</name>
    <name type="common">Glistening ink-cap mushroom</name>
    <name type="synonym">Coprinus micaceus</name>
    <dbReference type="NCBI Taxonomy" id="71717"/>
    <lineage>
        <taxon>Eukaryota</taxon>
        <taxon>Fungi</taxon>
        <taxon>Dikarya</taxon>
        <taxon>Basidiomycota</taxon>
        <taxon>Agaricomycotina</taxon>
        <taxon>Agaricomycetes</taxon>
        <taxon>Agaricomycetidae</taxon>
        <taxon>Agaricales</taxon>
        <taxon>Agaricineae</taxon>
        <taxon>Psathyrellaceae</taxon>
        <taxon>Coprinellus</taxon>
    </lineage>
</organism>
<evidence type="ECO:0000313" key="2">
    <source>
        <dbReference type="Proteomes" id="UP000298030"/>
    </source>
</evidence>
<dbReference type="Proteomes" id="UP000298030">
    <property type="component" value="Unassembled WGS sequence"/>
</dbReference>
<protein>
    <submittedName>
        <fullName evidence="1">Uncharacterized protein</fullName>
    </submittedName>
</protein>
<dbReference type="AlphaFoldDB" id="A0A4Y7SKP7"/>
<dbReference type="STRING" id="71717.A0A4Y7SKP7"/>
<comment type="caution">
    <text evidence="1">The sequence shown here is derived from an EMBL/GenBank/DDBJ whole genome shotgun (WGS) entry which is preliminary data.</text>
</comment>
<dbReference type="OrthoDB" id="5952526at2759"/>
<gene>
    <name evidence="1" type="ORF">FA13DRAFT_1921052</name>
</gene>
<name>A0A4Y7SKP7_COPMI</name>
<evidence type="ECO:0000313" key="1">
    <source>
        <dbReference type="EMBL" id="TEB22228.1"/>
    </source>
</evidence>
<dbReference type="EMBL" id="QPFP01000095">
    <property type="protein sequence ID" value="TEB22228.1"/>
    <property type="molecule type" value="Genomic_DNA"/>
</dbReference>
<keyword evidence="2" id="KW-1185">Reference proteome</keyword>
<sequence length="212" mass="23690">MQSSCSAPTATALEISRGSLDLCRRDLLGGRNAMPNLYLHLGQDQKCYDFIKWCATEYTRGWEDMSVPFLNSENEDIMEGVSMFCGGRLIAPYSLAVALIKVRMLLDLREVRASSVLLGVDKINVDILQHIRENMDLRSSIWSRRPDLLSTKGVSDRIETLEHQTDQLFAAIHKANKYLWRAILGPGDSVPLMDLEGNVEVASILSLSDGKC</sequence>
<proteinExistence type="predicted"/>
<accession>A0A4Y7SKP7</accession>
<reference evidence="1 2" key="1">
    <citation type="journal article" date="2019" name="Nat. Ecol. Evol.">
        <title>Megaphylogeny resolves global patterns of mushroom evolution.</title>
        <authorList>
            <person name="Varga T."/>
            <person name="Krizsan K."/>
            <person name="Foldi C."/>
            <person name="Dima B."/>
            <person name="Sanchez-Garcia M."/>
            <person name="Sanchez-Ramirez S."/>
            <person name="Szollosi G.J."/>
            <person name="Szarkandi J.G."/>
            <person name="Papp V."/>
            <person name="Albert L."/>
            <person name="Andreopoulos W."/>
            <person name="Angelini C."/>
            <person name="Antonin V."/>
            <person name="Barry K.W."/>
            <person name="Bougher N.L."/>
            <person name="Buchanan P."/>
            <person name="Buyck B."/>
            <person name="Bense V."/>
            <person name="Catcheside P."/>
            <person name="Chovatia M."/>
            <person name="Cooper J."/>
            <person name="Damon W."/>
            <person name="Desjardin D."/>
            <person name="Finy P."/>
            <person name="Geml J."/>
            <person name="Haridas S."/>
            <person name="Hughes K."/>
            <person name="Justo A."/>
            <person name="Karasinski D."/>
            <person name="Kautmanova I."/>
            <person name="Kiss B."/>
            <person name="Kocsube S."/>
            <person name="Kotiranta H."/>
            <person name="LaButti K.M."/>
            <person name="Lechner B.E."/>
            <person name="Liimatainen K."/>
            <person name="Lipzen A."/>
            <person name="Lukacs Z."/>
            <person name="Mihaltcheva S."/>
            <person name="Morgado L.N."/>
            <person name="Niskanen T."/>
            <person name="Noordeloos M.E."/>
            <person name="Ohm R.A."/>
            <person name="Ortiz-Santana B."/>
            <person name="Ovrebo C."/>
            <person name="Racz N."/>
            <person name="Riley R."/>
            <person name="Savchenko A."/>
            <person name="Shiryaev A."/>
            <person name="Soop K."/>
            <person name="Spirin V."/>
            <person name="Szebenyi C."/>
            <person name="Tomsovsky M."/>
            <person name="Tulloss R.E."/>
            <person name="Uehling J."/>
            <person name="Grigoriev I.V."/>
            <person name="Vagvolgyi C."/>
            <person name="Papp T."/>
            <person name="Martin F.M."/>
            <person name="Miettinen O."/>
            <person name="Hibbett D.S."/>
            <person name="Nagy L.G."/>
        </authorList>
    </citation>
    <scope>NUCLEOTIDE SEQUENCE [LARGE SCALE GENOMIC DNA]</scope>
    <source>
        <strain evidence="1 2">FP101781</strain>
    </source>
</reference>